<keyword evidence="2" id="KW-0808">Transferase</keyword>
<dbReference type="InterPro" id="IPR050861">
    <property type="entry name" value="Dihydroxyacetone_Kinase"/>
</dbReference>
<dbReference type="PATRIC" id="fig|1423796.3.peg.342"/>
<dbReference type="Pfam" id="PF02733">
    <property type="entry name" value="Dak1"/>
    <property type="match status" value="1"/>
</dbReference>
<dbReference type="GO" id="GO:0004371">
    <property type="term" value="F:glycerone kinase activity"/>
    <property type="evidence" value="ECO:0007669"/>
    <property type="project" value="InterPro"/>
</dbReference>
<feature type="domain" description="DhaK" evidence="1">
    <location>
        <begin position="7"/>
        <end position="331"/>
    </location>
</feature>
<dbReference type="EMBL" id="AYYI01000015">
    <property type="protein sequence ID" value="KRM99366.1"/>
    <property type="molecule type" value="Genomic_DNA"/>
</dbReference>
<comment type="caution">
    <text evidence="2">The sequence shown here is derived from an EMBL/GenBank/DDBJ whole genome shotgun (WGS) entry which is preliminary data.</text>
</comment>
<name>A0A0R2DF25_9LACO</name>
<organism evidence="2 3">
    <name type="scientific">Loigolactobacillus rennini DSM 20253</name>
    <dbReference type="NCBI Taxonomy" id="1423796"/>
    <lineage>
        <taxon>Bacteria</taxon>
        <taxon>Bacillati</taxon>
        <taxon>Bacillota</taxon>
        <taxon>Bacilli</taxon>
        <taxon>Lactobacillales</taxon>
        <taxon>Lactobacillaceae</taxon>
        <taxon>Loigolactobacillus</taxon>
    </lineage>
</organism>
<evidence type="ECO:0000259" key="1">
    <source>
        <dbReference type="PROSITE" id="PS51481"/>
    </source>
</evidence>
<dbReference type="Gene3D" id="3.30.1180.20">
    <property type="entry name" value="Dihydroxyacetone kinase, domain 2"/>
    <property type="match status" value="1"/>
</dbReference>
<dbReference type="InterPro" id="IPR004006">
    <property type="entry name" value="DhaK_dom"/>
</dbReference>
<dbReference type="OrthoDB" id="9806345at2"/>
<accession>A0A0R2DF25</accession>
<dbReference type="NCBIfam" id="TIGR02363">
    <property type="entry name" value="dhaK1"/>
    <property type="match status" value="1"/>
</dbReference>
<dbReference type="InterPro" id="IPR012736">
    <property type="entry name" value="DhaK_1"/>
</dbReference>
<dbReference type="SUPFAM" id="SSF82549">
    <property type="entry name" value="DAK1/DegV-like"/>
    <property type="match status" value="1"/>
</dbReference>
<dbReference type="AlphaFoldDB" id="A0A0R2DF25"/>
<dbReference type="PANTHER" id="PTHR28629:SF4">
    <property type="entry name" value="TRIOKINASE_FMN CYCLASE"/>
    <property type="match status" value="1"/>
</dbReference>
<dbReference type="GO" id="GO:0005829">
    <property type="term" value="C:cytosol"/>
    <property type="evidence" value="ECO:0007669"/>
    <property type="project" value="TreeGrafter"/>
</dbReference>
<evidence type="ECO:0000313" key="3">
    <source>
        <dbReference type="Proteomes" id="UP000051638"/>
    </source>
</evidence>
<reference evidence="2 3" key="1">
    <citation type="journal article" date="2015" name="Genome Announc.">
        <title>Expanding the biotechnology potential of lactobacilli through comparative genomics of 213 strains and associated genera.</title>
        <authorList>
            <person name="Sun Z."/>
            <person name="Harris H.M."/>
            <person name="McCann A."/>
            <person name="Guo C."/>
            <person name="Argimon S."/>
            <person name="Zhang W."/>
            <person name="Yang X."/>
            <person name="Jeffery I.B."/>
            <person name="Cooney J.C."/>
            <person name="Kagawa T.F."/>
            <person name="Liu W."/>
            <person name="Song Y."/>
            <person name="Salvetti E."/>
            <person name="Wrobel A."/>
            <person name="Rasinkangas P."/>
            <person name="Parkhill J."/>
            <person name="Rea M.C."/>
            <person name="O'Sullivan O."/>
            <person name="Ritari J."/>
            <person name="Douillard F.P."/>
            <person name="Paul Ross R."/>
            <person name="Yang R."/>
            <person name="Briner A.E."/>
            <person name="Felis G.E."/>
            <person name="de Vos W.M."/>
            <person name="Barrangou R."/>
            <person name="Klaenhammer T.R."/>
            <person name="Caufield P.W."/>
            <person name="Cui Y."/>
            <person name="Zhang H."/>
            <person name="O'Toole P.W."/>
        </authorList>
    </citation>
    <scope>NUCLEOTIDE SEQUENCE [LARGE SCALE GENOMIC DNA]</scope>
    <source>
        <strain evidence="2 3">DSM 20253</strain>
    </source>
</reference>
<sequence length="334" mass="35650">MKKIMNDPENIVPEMVAGLVQAYPQHLKQLPDTEALVRHDEASMAGKVGVISGGGSGHEPAHAGFVGPGMLSAAVAGQVFTSPTPDQIYAAIKAADHGKGVFMIIKNYSGDVMNFDMAKDLAEMDDIAVKSIVVDDDIAVENSTFTQGRRGVAGTIFMHKVIGAAADQGASLDELATLAQKVKPNIKTIAVALSGATVPEVGKPGFILADDEIEYGVGIHGEPGYRKEKMQPANALASELLNRLKAEFHYQAGDHFALLVNGMGATPLMEQYVFTHNVMDQLAADKVNIDFTKVGNNLTSLDMAGVSLTLFKLADSKWLQALQYPVDTIAWTQK</sequence>
<dbReference type="FunFam" id="3.40.50.10440:FF:000001">
    <property type="entry name" value="Dihydroxyacetone kinase, DhaK subunit"/>
    <property type="match status" value="1"/>
</dbReference>
<evidence type="ECO:0000313" key="2">
    <source>
        <dbReference type="EMBL" id="KRM99366.1"/>
    </source>
</evidence>
<dbReference type="RefSeq" id="WP_057873250.1">
    <property type="nucleotide sequence ID" value="NZ_AYYI01000015.1"/>
</dbReference>
<keyword evidence="2" id="KW-0418">Kinase</keyword>
<keyword evidence="3" id="KW-1185">Reference proteome</keyword>
<dbReference type="GO" id="GO:0019563">
    <property type="term" value="P:glycerol catabolic process"/>
    <property type="evidence" value="ECO:0007669"/>
    <property type="project" value="TreeGrafter"/>
</dbReference>
<dbReference type="Gene3D" id="3.40.50.10440">
    <property type="entry name" value="Dihydroxyacetone kinase, domain 1"/>
    <property type="match status" value="1"/>
</dbReference>
<dbReference type="Proteomes" id="UP000051638">
    <property type="component" value="Unassembled WGS sequence"/>
</dbReference>
<dbReference type="PROSITE" id="PS51481">
    <property type="entry name" value="DHAK"/>
    <property type="match status" value="1"/>
</dbReference>
<protein>
    <submittedName>
        <fullName evidence="2">Dihydroxyacetone kinase subunit DhaK</fullName>
    </submittedName>
</protein>
<dbReference type="PANTHER" id="PTHR28629">
    <property type="entry name" value="TRIOKINASE/FMN CYCLASE"/>
    <property type="match status" value="1"/>
</dbReference>
<gene>
    <name evidence="2" type="ORF">FC24_GL000330</name>
</gene>
<proteinExistence type="predicted"/>
<dbReference type="STRING" id="1423796.FC24_GL000330"/>